<evidence type="ECO:0000256" key="3">
    <source>
        <dbReference type="SAM" id="MobiDB-lite"/>
    </source>
</evidence>
<dbReference type="SMART" id="SM00443">
    <property type="entry name" value="G_patch"/>
    <property type="match status" value="1"/>
</dbReference>
<feature type="region of interest" description="Disordered" evidence="3">
    <location>
        <begin position="258"/>
        <end position="281"/>
    </location>
</feature>
<dbReference type="PROSITE" id="PS50174">
    <property type="entry name" value="G_PATCH"/>
    <property type="match status" value="1"/>
</dbReference>
<comment type="subcellular location">
    <subcellularLocation>
        <location evidence="1">Nucleus</location>
    </subcellularLocation>
</comment>
<accession>A0A2P2KY95</accession>
<proteinExistence type="predicted"/>
<dbReference type="InterPro" id="IPR000467">
    <property type="entry name" value="G_patch_dom"/>
</dbReference>
<dbReference type="EMBL" id="GGEC01030205">
    <property type="protein sequence ID" value="MBX10689.1"/>
    <property type="molecule type" value="Transcribed_RNA"/>
</dbReference>
<dbReference type="PANTHER" id="PTHR23149:SF9">
    <property type="entry name" value="G PATCH DOMAIN-CONTAINING PROTEIN 4"/>
    <property type="match status" value="1"/>
</dbReference>
<dbReference type="InterPro" id="IPR050656">
    <property type="entry name" value="PINX1"/>
</dbReference>
<keyword evidence="2" id="KW-0539">Nucleus</keyword>
<protein>
    <submittedName>
        <fullName evidence="5">Uncharacterized protein LOC105124331 isoform X2</fullName>
    </submittedName>
</protein>
<evidence type="ECO:0000256" key="1">
    <source>
        <dbReference type="ARBA" id="ARBA00004123"/>
    </source>
</evidence>
<evidence type="ECO:0000256" key="2">
    <source>
        <dbReference type="ARBA" id="ARBA00023242"/>
    </source>
</evidence>
<feature type="compositionally biased region" description="Acidic residues" evidence="3">
    <location>
        <begin position="269"/>
        <end position="281"/>
    </location>
</feature>
<dbReference type="PANTHER" id="PTHR23149">
    <property type="entry name" value="G PATCH DOMAIN CONTAINING PROTEIN"/>
    <property type="match status" value="1"/>
</dbReference>
<feature type="domain" description="G-patch" evidence="4">
    <location>
        <begin position="15"/>
        <end position="61"/>
    </location>
</feature>
<dbReference type="InterPro" id="IPR058719">
    <property type="entry name" value="WHD_LYAR"/>
</dbReference>
<organism evidence="5">
    <name type="scientific">Rhizophora mucronata</name>
    <name type="common">Asiatic mangrove</name>
    <dbReference type="NCBI Taxonomy" id="61149"/>
    <lineage>
        <taxon>Eukaryota</taxon>
        <taxon>Viridiplantae</taxon>
        <taxon>Streptophyta</taxon>
        <taxon>Embryophyta</taxon>
        <taxon>Tracheophyta</taxon>
        <taxon>Spermatophyta</taxon>
        <taxon>Magnoliopsida</taxon>
        <taxon>eudicotyledons</taxon>
        <taxon>Gunneridae</taxon>
        <taxon>Pentapetalae</taxon>
        <taxon>rosids</taxon>
        <taxon>fabids</taxon>
        <taxon>Malpighiales</taxon>
        <taxon>Rhizophoraceae</taxon>
        <taxon>Rhizophora</taxon>
    </lineage>
</organism>
<name>A0A2P2KY95_RHIMU</name>
<dbReference type="Pfam" id="PF01585">
    <property type="entry name" value="G-patch"/>
    <property type="match status" value="1"/>
</dbReference>
<dbReference type="GO" id="GO:0005730">
    <property type="term" value="C:nucleolus"/>
    <property type="evidence" value="ECO:0007669"/>
    <property type="project" value="TreeGrafter"/>
</dbReference>
<reference evidence="5" key="1">
    <citation type="submission" date="2018-02" db="EMBL/GenBank/DDBJ databases">
        <title>Rhizophora mucronata_Transcriptome.</title>
        <authorList>
            <person name="Meera S.P."/>
            <person name="Sreeshan A."/>
            <person name="Augustine A."/>
        </authorList>
    </citation>
    <scope>NUCLEOTIDE SEQUENCE</scope>
    <source>
        <tissue evidence="5">Leaf</tissue>
    </source>
</reference>
<sequence>MAAPEAPLCYVGVARESPAFRLMKQMGWEEGEGLGKNKQGIKGYVRVKNKQDTAGVGTEKQNSWAFDTSQFDSILKRLKVQAAQTTDEVVDKSSTEEKIGADAPNDVQAPVVKVTRARGRYKKREKGKLVNAYSSKDLEGILVKKVESAEITNESSELESVEIVQSHVYCPEDPGKKSEVVSPEWWGSKYGFISGGFLGAQSTKRKSIRVGDTKECNERTAFFEEDQENLYKLVQDKATAGKQGLGIKDRPKKIAGVHFQGKKTSFGNSDDEDLDDNDDSANGDVDFADSIALAEQNNDNMLDVKIVGQMVEQEGSGNIGSSRKRKCENALETEDIGEQKVRLKKLCKHLLRQVLGNSLKLKKLKVLIEEHAPSAFSNFSSKRDALAYLKEKLEGSRNFSIEGKRVSLASRGR</sequence>
<dbReference type="GO" id="GO:0003676">
    <property type="term" value="F:nucleic acid binding"/>
    <property type="evidence" value="ECO:0007669"/>
    <property type="project" value="InterPro"/>
</dbReference>
<dbReference type="Pfam" id="PF25879">
    <property type="entry name" value="WHD_LYAR"/>
    <property type="match status" value="1"/>
</dbReference>
<dbReference type="AlphaFoldDB" id="A0A2P2KY95"/>
<evidence type="ECO:0000313" key="5">
    <source>
        <dbReference type="EMBL" id="MBX10689.1"/>
    </source>
</evidence>
<evidence type="ECO:0000259" key="4">
    <source>
        <dbReference type="PROSITE" id="PS50174"/>
    </source>
</evidence>